<reference evidence="3" key="1">
    <citation type="submission" date="2017-04" db="EMBL/GenBank/DDBJ databases">
        <authorList>
            <person name="Varghese N."/>
            <person name="Submissions S."/>
        </authorList>
    </citation>
    <scope>NUCLEOTIDE SEQUENCE [LARGE SCALE GENOMIC DNA]</scope>
    <source>
        <strain evidence="3">K3S</strain>
    </source>
</reference>
<dbReference type="AlphaFoldDB" id="A0A1X7CRA0"/>
<dbReference type="GO" id="GO:0016787">
    <property type="term" value="F:hydrolase activity"/>
    <property type="evidence" value="ECO:0007669"/>
    <property type="project" value="UniProtKB-KW"/>
</dbReference>
<organism evidence="2 3">
    <name type="scientific">Desulfovibrio gilichinskyi</name>
    <dbReference type="NCBI Taxonomy" id="1519643"/>
    <lineage>
        <taxon>Bacteria</taxon>
        <taxon>Pseudomonadati</taxon>
        <taxon>Thermodesulfobacteriota</taxon>
        <taxon>Desulfovibrionia</taxon>
        <taxon>Desulfovibrionales</taxon>
        <taxon>Desulfovibrionaceae</taxon>
        <taxon>Desulfovibrio</taxon>
    </lineage>
</organism>
<dbReference type="SUPFAM" id="SSF109604">
    <property type="entry name" value="HD-domain/PDEase-like"/>
    <property type="match status" value="2"/>
</dbReference>
<dbReference type="RefSeq" id="WP_085099543.1">
    <property type="nucleotide sequence ID" value="NZ_FWZU01000002.1"/>
</dbReference>
<dbReference type="OrthoDB" id="48898at2"/>
<evidence type="ECO:0000313" key="3">
    <source>
        <dbReference type="Proteomes" id="UP000192906"/>
    </source>
</evidence>
<accession>A0A1X7CRA0</accession>
<feature type="domain" description="HD" evidence="1">
    <location>
        <begin position="204"/>
        <end position="387"/>
    </location>
</feature>
<dbReference type="InterPro" id="IPR006674">
    <property type="entry name" value="HD_domain"/>
</dbReference>
<evidence type="ECO:0000313" key="2">
    <source>
        <dbReference type="EMBL" id="SMF01148.1"/>
    </source>
</evidence>
<dbReference type="STRING" id="1519643.SAMN06295933_1103"/>
<keyword evidence="2" id="KW-0378">Hydrolase</keyword>
<dbReference type="Gene3D" id="1.10.3210.10">
    <property type="entry name" value="Hypothetical protein af1432"/>
    <property type="match status" value="2"/>
</dbReference>
<gene>
    <name evidence="2" type="ORF">SAMN06295933_1103</name>
</gene>
<protein>
    <submittedName>
        <fullName evidence="2">Putative hydrolases of HD superfamily</fullName>
    </submittedName>
</protein>
<proteinExistence type="predicted"/>
<keyword evidence="3" id="KW-1185">Reference proteome</keyword>
<name>A0A1X7CRA0_9BACT</name>
<dbReference type="EMBL" id="FWZU01000002">
    <property type="protein sequence ID" value="SMF01148.1"/>
    <property type="molecule type" value="Genomic_DNA"/>
</dbReference>
<dbReference type="Proteomes" id="UP000192906">
    <property type="component" value="Unassembled WGS sequence"/>
</dbReference>
<dbReference type="Pfam" id="PF13023">
    <property type="entry name" value="HD_3"/>
    <property type="match status" value="1"/>
</dbReference>
<sequence>MPNIRKSLLQLIFSGSFMKRWNDKLRPMELVEVDKQAHKMIAAWILFTLNSEHMDPREKIKLGNEIVEGGIFEYLFRIVITDIKPPVFYRIKENPEHYRKLAEWVLKQLRPRLMPLGNEFWDRLKKFHLNPDETTLSARILSASHMYASYSEFKLLKHLNQPDEELIAIEENFKSRLKRHCDLKGVQELLNSETTPLGKFADLCGRLRFQTRWSQTPRIPETSVLGHVYIVATFAWFFSLEIGACPARRQNNFFAGLFHDLPELLTRDIISPVKKADPTIGDLIKEYEDQEVETRITKPLIDNGYESIALRLGYFLGSDTGSEFQSAAIIDGCAKKVTTEELDSRYNDDCYDPRDGELLKLCDHLAAFLEAYNSLQNGITSAPLHQAYWRISQSYMENPVVAGIHVGPLLADFD</sequence>
<evidence type="ECO:0000259" key="1">
    <source>
        <dbReference type="Pfam" id="PF13023"/>
    </source>
</evidence>